<dbReference type="Pfam" id="PF01205">
    <property type="entry name" value="Impact_N"/>
    <property type="match status" value="1"/>
</dbReference>
<dbReference type="PANTHER" id="PTHR16301">
    <property type="entry name" value="IMPACT-RELATED"/>
    <property type="match status" value="1"/>
</dbReference>
<evidence type="ECO:0000259" key="2">
    <source>
        <dbReference type="PROSITE" id="PS50003"/>
    </source>
</evidence>
<dbReference type="EMBL" id="LR214972">
    <property type="protein sequence ID" value="VEU63099.1"/>
    <property type="molecule type" value="Genomic_DNA"/>
</dbReference>
<dbReference type="InterPro" id="IPR036956">
    <property type="entry name" value="Impact_N_sf"/>
</dbReference>
<evidence type="ECO:0000256" key="1">
    <source>
        <dbReference type="ARBA" id="ARBA00007665"/>
    </source>
</evidence>
<dbReference type="AlphaFoldDB" id="A0A449ADP8"/>
<evidence type="ECO:0000313" key="4">
    <source>
        <dbReference type="Proteomes" id="UP000289952"/>
    </source>
</evidence>
<reference evidence="3 4" key="1">
    <citation type="submission" date="2019-01" db="EMBL/GenBank/DDBJ databases">
        <authorList>
            <consortium name="Pathogen Informatics"/>
        </authorList>
    </citation>
    <scope>NUCLEOTIDE SEQUENCE [LARGE SCALE GENOMIC DNA]</scope>
    <source>
        <strain evidence="3 4">NCTC10118</strain>
    </source>
</reference>
<proteinExistence type="inferred from homology"/>
<organism evidence="3 4">
    <name type="scientific">Mycoplasmopsis bovirhinis</name>
    <dbReference type="NCBI Taxonomy" id="29553"/>
    <lineage>
        <taxon>Bacteria</taxon>
        <taxon>Bacillati</taxon>
        <taxon>Mycoplasmatota</taxon>
        <taxon>Mycoplasmoidales</taxon>
        <taxon>Metamycoplasmataceae</taxon>
        <taxon>Mycoplasmopsis</taxon>
    </lineage>
</organism>
<dbReference type="Gene3D" id="3.30.230.30">
    <property type="entry name" value="Impact, N-terminal domain"/>
    <property type="match status" value="1"/>
</dbReference>
<sequence length="130" mass="14819">MIKQSFEVVFKKSTFISYFFEINDKTKVREIHAWLKKEHKKAKHVCYGYLIINNGVENGGFSDDGEPSNSAGKVIYDLIRIKNLTNILVVVVRYFGGTLLGFGGLQKAYRQSAKLAIDNYLEGKKYDKNS</sequence>
<evidence type="ECO:0000313" key="3">
    <source>
        <dbReference type="EMBL" id="VEU63099.1"/>
    </source>
</evidence>
<dbReference type="InterPro" id="IPR001498">
    <property type="entry name" value="Impact_N"/>
</dbReference>
<dbReference type="GO" id="GO:0006446">
    <property type="term" value="P:regulation of translational initiation"/>
    <property type="evidence" value="ECO:0007669"/>
    <property type="project" value="TreeGrafter"/>
</dbReference>
<gene>
    <name evidence="3" type="primary">yigZ</name>
    <name evidence="3" type="ORF">NCTC10118_00292</name>
</gene>
<dbReference type="PANTHER" id="PTHR16301:SF20">
    <property type="entry name" value="IMPACT FAMILY MEMBER YIGZ"/>
    <property type="match status" value="1"/>
</dbReference>
<comment type="similarity">
    <text evidence="1">Belongs to the IMPACT family.</text>
</comment>
<dbReference type="SUPFAM" id="SSF54211">
    <property type="entry name" value="Ribosomal protein S5 domain 2-like"/>
    <property type="match status" value="1"/>
</dbReference>
<dbReference type="OrthoDB" id="9813771at2"/>
<dbReference type="GO" id="GO:0005737">
    <property type="term" value="C:cytoplasm"/>
    <property type="evidence" value="ECO:0007669"/>
    <property type="project" value="TreeGrafter"/>
</dbReference>
<dbReference type="InterPro" id="IPR023582">
    <property type="entry name" value="Impact"/>
</dbReference>
<dbReference type="Proteomes" id="UP000289952">
    <property type="component" value="Chromosome"/>
</dbReference>
<dbReference type="InterPro" id="IPR001849">
    <property type="entry name" value="PH_domain"/>
</dbReference>
<accession>A0A449ADP8</accession>
<dbReference type="InterPro" id="IPR020568">
    <property type="entry name" value="Ribosomal_Su5_D2-typ_SF"/>
</dbReference>
<dbReference type="PROSITE" id="PS50003">
    <property type="entry name" value="PH_DOMAIN"/>
    <property type="match status" value="1"/>
</dbReference>
<name>A0A449ADP8_9BACT</name>
<protein>
    <submittedName>
        <fullName evidence="3">Proline dipeptidase pepQ</fullName>
    </submittedName>
</protein>
<keyword evidence="4" id="KW-1185">Reference proteome</keyword>
<dbReference type="RefSeq" id="WP_129621302.1">
    <property type="nucleotide sequence ID" value="NZ_LR214972.1"/>
</dbReference>
<feature type="domain" description="PH" evidence="2">
    <location>
        <begin position="1"/>
        <end position="43"/>
    </location>
</feature>